<keyword evidence="8 15" id="KW-0547">Nucleotide-binding</keyword>
<dbReference type="InterPro" id="IPR020825">
    <property type="entry name" value="Phe-tRNA_synthase-like_B3/B4"/>
</dbReference>
<dbReference type="FunFam" id="3.30.930.10:FF:000022">
    <property type="entry name" value="Phenylalanine--tRNA ligase beta subunit"/>
    <property type="match status" value="1"/>
</dbReference>
<dbReference type="PANTHER" id="PTHR10947:SF0">
    <property type="entry name" value="PHENYLALANINE--TRNA LIGASE BETA SUBUNIT"/>
    <property type="match status" value="1"/>
</dbReference>
<dbReference type="InterPro" id="IPR002547">
    <property type="entry name" value="tRNA-bd_dom"/>
</dbReference>
<dbReference type="Proteomes" id="UP000241074">
    <property type="component" value="Chromosome"/>
</dbReference>
<evidence type="ECO:0000256" key="7">
    <source>
        <dbReference type="ARBA" id="ARBA00022723"/>
    </source>
</evidence>
<dbReference type="Pfam" id="PF03483">
    <property type="entry name" value="B3_4"/>
    <property type="match status" value="1"/>
</dbReference>
<dbReference type="PANTHER" id="PTHR10947">
    <property type="entry name" value="PHENYLALANYL-TRNA SYNTHETASE BETA CHAIN AND LEUCINE-RICH REPEAT-CONTAINING PROTEIN 47"/>
    <property type="match status" value="1"/>
</dbReference>
<dbReference type="GO" id="GO:0000287">
    <property type="term" value="F:magnesium ion binding"/>
    <property type="evidence" value="ECO:0007669"/>
    <property type="project" value="UniProtKB-UniRule"/>
</dbReference>
<evidence type="ECO:0000313" key="21">
    <source>
        <dbReference type="Proteomes" id="UP000241074"/>
    </source>
</evidence>
<evidence type="ECO:0000313" key="20">
    <source>
        <dbReference type="EMBL" id="AVP98121.1"/>
    </source>
</evidence>
<keyword evidence="11 16" id="KW-0694">RNA-binding</keyword>
<evidence type="ECO:0000256" key="3">
    <source>
        <dbReference type="ARBA" id="ARBA00011209"/>
    </source>
</evidence>
<keyword evidence="7 15" id="KW-0479">Metal-binding</keyword>
<evidence type="ECO:0000256" key="12">
    <source>
        <dbReference type="ARBA" id="ARBA00022917"/>
    </source>
</evidence>
<dbReference type="KEGG" id="xba:C7S18_13345"/>
<evidence type="ECO:0000256" key="9">
    <source>
        <dbReference type="ARBA" id="ARBA00022840"/>
    </source>
</evidence>
<comment type="subcellular location">
    <subcellularLocation>
        <location evidence="1 15">Cytoplasm</location>
    </subcellularLocation>
</comment>
<feature type="domain" description="TRNA-binding" evidence="17">
    <location>
        <begin position="39"/>
        <end position="148"/>
    </location>
</feature>
<dbReference type="SUPFAM" id="SSF50249">
    <property type="entry name" value="Nucleic acid-binding proteins"/>
    <property type="match status" value="1"/>
</dbReference>
<dbReference type="PROSITE" id="PS50886">
    <property type="entry name" value="TRBD"/>
    <property type="match status" value="1"/>
</dbReference>
<evidence type="ECO:0000256" key="16">
    <source>
        <dbReference type="PROSITE-ProRule" id="PRU00209"/>
    </source>
</evidence>
<keyword evidence="12 15" id="KW-0648">Protein biosynthesis</keyword>
<evidence type="ECO:0000256" key="6">
    <source>
        <dbReference type="ARBA" id="ARBA00022598"/>
    </source>
</evidence>
<feature type="binding site" evidence="15">
    <location>
        <position position="461"/>
    </location>
    <ligand>
        <name>Mg(2+)</name>
        <dbReference type="ChEBI" id="CHEBI:18420"/>
        <note>shared with alpha subunit</note>
    </ligand>
</feature>
<comment type="subunit">
    <text evidence="3 15">Tetramer of two alpha and two beta subunits.</text>
</comment>
<keyword evidence="13 15" id="KW-0030">Aminoacyl-tRNA synthetase</keyword>
<keyword evidence="5 16" id="KW-0820">tRNA-binding</keyword>
<feature type="binding site" evidence="15">
    <location>
        <position position="464"/>
    </location>
    <ligand>
        <name>Mg(2+)</name>
        <dbReference type="ChEBI" id="CHEBI:18420"/>
        <note>shared with alpha subunit</note>
    </ligand>
</feature>
<dbReference type="FunFam" id="2.40.50.140:FF:000045">
    <property type="entry name" value="Phenylalanine--tRNA ligase beta subunit"/>
    <property type="match status" value="1"/>
</dbReference>
<dbReference type="InterPro" id="IPR005147">
    <property type="entry name" value="tRNA_synthase_B5-dom"/>
</dbReference>
<keyword evidence="4 15" id="KW-0963">Cytoplasm</keyword>
<dbReference type="FunFam" id="3.30.70.380:FF:000001">
    <property type="entry name" value="Phenylalanine--tRNA ligase beta subunit"/>
    <property type="match status" value="1"/>
</dbReference>
<dbReference type="EMBL" id="CP027860">
    <property type="protein sequence ID" value="AVP98121.1"/>
    <property type="molecule type" value="Genomic_DNA"/>
</dbReference>
<dbReference type="AlphaFoldDB" id="A0A2P1PTG2"/>
<dbReference type="Gene3D" id="3.30.56.10">
    <property type="match status" value="2"/>
</dbReference>
<evidence type="ECO:0000256" key="2">
    <source>
        <dbReference type="ARBA" id="ARBA00008653"/>
    </source>
</evidence>
<feature type="binding site" evidence="15">
    <location>
        <position position="455"/>
    </location>
    <ligand>
        <name>Mg(2+)</name>
        <dbReference type="ChEBI" id="CHEBI:18420"/>
        <note>shared with alpha subunit</note>
    </ligand>
</feature>
<evidence type="ECO:0000256" key="13">
    <source>
        <dbReference type="ARBA" id="ARBA00023146"/>
    </source>
</evidence>
<keyword evidence="21" id="KW-1185">Reference proteome</keyword>
<evidence type="ECO:0000256" key="8">
    <source>
        <dbReference type="ARBA" id="ARBA00022741"/>
    </source>
</evidence>
<dbReference type="Gene3D" id="3.30.930.10">
    <property type="entry name" value="Bira Bifunctional Protein, Domain 2"/>
    <property type="match status" value="1"/>
</dbReference>
<evidence type="ECO:0000256" key="15">
    <source>
        <dbReference type="HAMAP-Rule" id="MF_00283"/>
    </source>
</evidence>
<comment type="catalytic activity">
    <reaction evidence="14 15">
        <text>tRNA(Phe) + L-phenylalanine + ATP = L-phenylalanyl-tRNA(Phe) + AMP + diphosphate + H(+)</text>
        <dbReference type="Rhea" id="RHEA:19413"/>
        <dbReference type="Rhea" id="RHEA-COMP:9668"/>
        <dbReference type="Rhea" id="RHEA-COMP:9699"/>
        <dbReference type="ChEBI" id="CHEBI:15378"/>
        <dbReference type="ChEBI" id="CHEBI:30616"/>
        <dbReference type="ChEBI" id="CHEBI:33019"/>
        <dbReference type="ChEBI" id="CHEBI:58095"/>
        <dbReference type="ChEBI" id="CHEBI:78442"/>
        <dbReference type="ChEBI" id="CHEBI:78531"/>
        <dbReference type="ChEBI" id="CHEBI:456215"/>
        <dbReference type="EC" id="6.1.1.20"/>
    </reaction>
</comment>
<dbReference type="InterPro" id="IPR005146">
    <property type="entry name" value="B3/B4_tRNA-bd"/>
</dbReference>
<dbReference type="PROSITE" id="PS51483">
    <property type="entry name" value="B5"/>
    <property type="match status" value="1"/>
</dbReference>
<evidence type="ECO:0000259" key="17">
    <source>
        <dbReference type="PROSITE" id="PS50886"/>
    </source>
</evidence>
<feature type="domain" description="FDX-ACB" evidence="18">
    <location>
        <begin position="697"/>
        <end position="790"/>
    </location>
</feature>
<dbReference type="FunFam" id="3.30.56.10:FF:000002">
    <property type="entry name" value="Phenylalanine--tRNA ligase beta subunit"/>
    <property type="match status" value="1"/>
</dbReference>
<evidence type="ECO:0000256" key="5">
    <source>
        <dbReference type="ARBA" id="ARBA00022555"/>
    </source>
</evidence>
<evidence type="ECO:0000256" key="1">
    <source>
        <dbReference type="ARBA" id="ARBA00004496"/>
    </source>
</evidence>
<dbReference type="Gene3D" id="3.30.70.380">
    <property type="entry name" value="Ferrodoxin-fold anticodon-binding domain"/>
    <property type="match status" value="1"/>
</dbReference>
<dbReference type="SMART" id="SM00896">
    <property type="entry name" value="FDX-ACB"/>
    <property type="match status" value="1"/>
</dbReference>
<evidence type="ECO:0000256" key="14">
    <source>
        <dbReference type="ARBA" id="ARBA00049255"/>
    </source>
</evidence>
<feature type="binding site" evidence="15">
    <location>
        <position position="465"/>
    </location>
    <ligand>
        <name>Mg(2+)</name>
        <dbReference type="ChEBI" id="CHEBI:18420"/>
        <note>shared with alpha subunit</note>
    </ligand>
</feature>
<dbReference type="GO" id="GO:0006432">
    <property type="term" value="P:phenylalanyl-tRNA aminoacylation"/>
    <property type="evidence" value="ECO:0007669"/>
    <property type="project" value="UniProtKB-UniRule"/>
</dbReference>
<dbReference type="InterPro" id="IPR033714">
    <property type="entry name" value="tRNA_bind_bactPheRS"/>
</dbReference>
<gene>
    <name evidence="15" type="primary">pheT</name>
    <name evidence="20" type="ORF">C7S18_13345</name>
</gene>
<dbReference type="GO" id="GO:0000049">
    <property type="term" value="F:tRNA binding"/>
    <property type="evidence" value="ECO:0007669"/>
    <property type="project" value="UniProtKB-UniRule"/>
</dbReference>
<dbReference type="Pfam" id="PF01588">
    <property type="entry name" value="tRNA_bind"/>
    <property type="match status" value="1"/>
</dbReference>
<dbReference type="InterPro" id="IPR041616">
    <property type="entry name" value="PheRS_beta_core"/>
</dbReference>
<dbReference type="PROSITE" id="PS51447">
    <property type="entry name" value="FDX_ACB"/>
    <property type="match status" value="1"/>
</dbReference>
<dbReference type="CDD" id="cd00769">
    <property type="entry name" value="PheRS_beta_core"/>
    <property type="match status" value="1"/>
</dbReference>
<dbReference type="HAMAP" id="MF_00283">
    <property type="entry name" value="Phe_tRNA_synth_beta1"/>
    <property type="match status" value="1"/>
</dbReference>
<dbReference type="NCBIfam" id="TIGR00472">
    <property type="entry name" value="pheT_bact"/>
    <property type="match status" value="1"/>
</dbReference>
<dbReference type="NCBIfam" id="NF045760">
    <property type="entry name" value="YtpR"/>
    <property type="match status" value="1"/>
</dbReference>
<reference evidence="20 21" key="1">
    <citation type="submission" date="2018-03" db="EMBL/GenBank/DDBJ databases">
        <title>Ahniella affigens gen. nov., sp. nov., a gammaproteobacterium isolated from sandy soil near a stream.</title>
        <authorList>
            <person name="Ko Y."/>
            <person name="Kim J.-H."/>
        </authorList>
    </citation>
    <scope>NUCLEOTIDE SEQUENCE [LARGE SCALE GENOMIC DNA]</scope>
    <source>
        <strain evidence="20 21">D13</strain>
    </source>
</reference>
<dbReference type="InterPro" id="IPR045060">
    <property type="entry name" value="Phe-tRNA-ligase_IIc_bsu"/>
</dbReference>
<evidence type="ECO:0000256" key="4">
    <source>
        <dbReference type="ARBA" id="ARBA00022490"/>
    </source>
</evidence>
<keyword evidence="9 15" id="KW-0067">ATP-binding</keyword>
<dbReference type="OrthoDB" id="9805455at2"/>
<dbReference type="FunFam" id="3.50.40.10:FF:000001">
    <property type="entry name" value="Phenylalanine--tRNA ligase beta subunit"/>
    <property type="match status" value="1"/>
</dbReference>
<organism evidence="20 21">
    <name type="scientific">Ahniella affigens</name>
    <dbReference type="NCBI Taxonomy" id="2021234"/>
    <lineage>
        <taxon>Bacteria</taxon>
        <taxon>Pseudomonadati</taxon>
        <taxon>Pseudomonadota</taxon>
        <taxon>Gammaproteobacteria</taxon>
        <taxon>Lysobacterales</taxon>
        <taxon>Rhodanobacteraceae</taxon>
        <taxon>Ahniella</taxon>
    </lineage>
</organism>
<dbReference type="GO" id="GO:0009328">
    <property type="term" value="C:phenylalanine-tRNA ligase complex"/>
    <property type="evidence" value="ECO:0007669"/>
    <property type="project" value="TreeGrafter"/>
</dbReference>
<protein>
    <recommendedName>
        <fullName evidence="15">Phenylalanine--tRNA ligase beta subunit</fullName>
        <ecNumber evidence="15">6.1.1.20</ecNumber>
    </recommendedName>
    <alternativeName>
        <fullName evidence="15">Phenylalanyl-tRNA synthetase beta subunit</fullName>
        <shortName evidence="15">PheRS</shortName>
    </alternativeName>
</protein>
<comment type="similarity">
    <text evidence="2 15">Belongs to the phenylalanyl-tRNA synthetase beta subunit family. Type 1 subfamily.</text>
</comment>
<evidence type="ECO:0000256" key="11">
    <source>
        <dbReference type="ARBA" id="ARBA00022884"/>
    </source>
</evidence>
<dbReference type="SUPFAM" id="SSF54991">
    <property type="entry name" value="Anticodon-binding domain of PheRS"/>
    <property type="match status" value="1"/>
</dbReference>
<name>A0A2P1PTG2_9GAMM</name>
<reference evidence="20 21" key="2">
    <citation type="submission" date="2018-03" db="EMBL/GenBank/DDBJ databases">
        <authorList>
            <person name="Keele B.F."/>
        </authorList>
    </citation>
    <scope>NUCLEOTIDE SEQUENCE [LARGE SCALE GENOMIC DNA]</scope>
    <source>
        <strain evidence="20 21">D13</strain>
    </source>
</reference>
<comment type="cofactor">
    <cofactor evidence="15">
        <name>Mg(2+)</name>
        <dbReference type="ChEBI" id="CHEBI:18420"/>
    </cofactor>
    <text evidence="15">Binds 2 magnesium ions per tetramer.</text>
</comment>
<dbReference type="EC" id="6.1.1.20" evidence="15"/>
<dbReference type="SMART" id="SM00873">
    <property type="entry name" value="B3_4"/>
    <property type="match status" value="1"/>
</dbReference>
<evidence type="ECO:0000259" key="19">
    <source>
        <dbReference type="PROSITE" id="PS51483"/>
    </source>
</evidence>
<dbReference type="InterPro" id="IPR004532">
    <property type="entry name" value="Phe-tRNA-ligase_IIc_bsu_bact"/>
</dbReference>
<sequence length="791" mass="85678">MKFSENWLRSLVDLRVARDVLTHRLTMAGLEVEGLEPLGQGLDHVVVGEIVSAERHPNADKLQVCLVHAGASEPLQIVCGAPNARVGLKAPVALIGANLPNGMAIKAAKLRGVDSSGMLCSAKELKLSDESSGLLELPADAPVGQALAQYLDLPDAAIEIKLTPNRPDCLGLAGLASELRALFGLGQGAATQAAPVAITHSDTRAVQLAAAEDCPRYLGRIIHGVNAKAPTPLWMKQRLERSGLRSISAIVDATNYVMIELGQPMHAFDHAKLHGGIVVRRARDQEQIKLLDERVVSLTPEFLVIADEQAAQAVAGVMGGHASRVTDDTTAIYLEAAHFAPPAIIGRARKLGMHTDASHRFERGVDPELPAQAIERLSQLIVEMCGGQAGPVHGAESLPHLPKRPPVHLRRARLQRVIGMQIADVAVENLFRALDMHVANTAEGWQVTPPSRRFDIEIEEDLIEEVARIHGYDSVPTNVPRGELALKIEPEAKVKNAQVRQALLSRGYLEVLNFSFLSVEALQTWGLDQSAVALSNPLNADLAVMRPSLLPGLISNLKFNAARQVERLRLFELGKVFRAHEPPVETPRIAGVITGNARAEQWAEPRRSVDFFDLKGDVEHVLALAGPADYRFEPTDLHFLHAGRSASVFRGAERVGFIGCLDPRLAKKLDLDSDCYVFELDLAPIVQRKVPKSAEISRFPSVRRDLAMVVQQAVPASQMKSVAVAAAGPELKEIFVFDEFVGKGLPEGTRSLAMGLILQDESRTLTDADVEPVMARIVTALEKSLGAKLRG</sequence>
<dbReference type="Pfam" id="PF03484">
    <property type="entry name" value="B5"/>
    <property type="match status" value="1"/>
</dbReference>
<evidence type="ECO:0000259" key="18">
    <source>
        <dbReference type="PROSITE" id="PS51447"/>
    </source>
</evidence>
<dbReference type="InterPro" id="IPR012340">
    <property type="entry name" value="NA-bd_OB-fold"/>
</dbReference>
<dbReference type="SUPFAM" id="SSF46955">
    <property type="entry name" value="Putative DNA-binding domain"/>
    <property type="match status" value="1"/>
</dbReference>
<dbReference type="CDD" id="cd02796">
    <property type="entry name" value="tRNA_bind_bactPheRS"/>
    <property type="match status" value="1"/>
</dbReference>
<accession>A0A2P1PTG2</accession>
<dbReference type="InterPro" id="IPR005121">
    <property type="entry name" value="Fdx_antiC-bd"/>
</dbReference>
<keyword evidence="6 15" id="KW-0436">Ligase</keyword>
<dbReference type="InterPro" id="IPR009061">
    <property type="entry name" value="DNA-bd_dom_put_sf"/>
</dbReference>
<proteinExistence type="inferred from homology"/>
<dbReference type="Gene3D" id="3.50.40.10">
    <property type="entry name" value="Phenylalanyl-trna Synthetase, Chain B, domain 3"/>
    <property type="match status" value="1"/>
</dbReference>
<dbReference type="InterPro" id="IPR036690">
    <property type="entry name" value="Fdx_antiC-bd_sf"/>
</dbReference>
<dbReference type="SUPFAM" id="SSF55681">
    <property type="entry name" value="Class II aaRS and biotin synthetases"/>
    <property type="match status" value="1"/>
</dbReference>
<evidence type="ECO:0000256" key="10">
    <source>
        <dbReference type="ARBA" id="ARBA00022842"/>
    </source>
</evidence>
<dbReference type="RefSeq" id="WP_106892041.1">
    <property type="nucleotide sequence ID" value="NZ_CP027860.1"/>
</dbReference>
<dbReference type="Pfam" id="PF03147">
    <property type="entry name" value="FDX-ACB"/>
    <property type="match status" value="1"/>
</dbReference>
<dbReference type="InterPro" id="IPR045864">
    <property type="entry name" value="aa-tRNA-synth_II/BPL/LPL"/>
</dbReference>
<dbReference type="Pfam" id="PF17759">
    <property type="entry name" value="tRNA_synthFbeta"/>
    <property type="match status" value="1"/>
</dbReference>
<dbReference type="SMART" id="SM00874">
    <property type="entry name" value="B5"/>
    <property type="match status" value="1"/>
</dbReference>
<dbReference type="GO" id="GO:0004826">
    <property type="term" value="F:phenylalanine-tRNA ligase activity"/>
    <property type="evidence" value="ECO:0007669"/>
    <property type="project" value="UniProtKB-UniRule"/>
</dbReference>
<dbReference type="GO" id="GO:0005524">
    <property type="term" value="F:ATP binding"/>
    <property type="evidence" value="ECO:0007669"/>
    <property type="project" value="UniProtKB-UniRule"/>
</dbReference>
<keyword evidence="10 15" id="KW-0460">Magnesium</keyword>
<feature type="domain" description="B5" evidence="19">
    <location>
        <begin position="402"/>
        <end position="477"/>
    </location>
</feature>
<dbReference type="Gene3D" id="2.40.50.140">
    <property type="entry name" value="Nucleic acid-binding proteins"/>
    <property type="match status" value="1"/>
</dbReference>
<dbReference type="SUPFAM" id="SSF56037">
    <property type="entry name" value="PheT/TilS domain"/>
    <property type="match status" value="1"/>
</dbReference>